<dbReference type="AlphaFoldDB" id="A0A6G1F1B8"/>
<keyword evidence="1" id="KW-0812">Transmembrane</keyword>
<gene>
    <name evidence="2" type="ORF">E2562_034630</name>
</gene>
<sequence length="137" mass="14842">MFWYQKGGDVEAGTSGMPGGAVEAQELYSGMTELPEMRWVLIRKIYIILSMQQLLTAAVAAIVVKLRDIFHFFVSVKALISSVKDSPLSFLGARACGNAARAHTHTHAQPSPLASLWPSASPACVGPLPYPLQELLF</sequence>
<evidence type="ECO:0000313" key="2">
    <source>
        <dbReference type="EMBL" id="KAF0930690.1"/>
    </source>
</evidence>
<name>A0A6G1F1B8_9ORYZ</name>
<keyword evidence="1" id="KW-0472">Membrane</keyword>
<feature type="transmembrane region" description="Helical" evidence="1">
    <location>
        <begin position="45"/>
        <end position="64"/>
    </location>
</feature>
<dbReference type="EMBL" id="SPHZ02000002">
    <property type="protein sequence ID" value="KAF0930690.1"/>
    <property type="molecule type" value="Genomic_DNA"/>
</dbReference>
<keyword evidence="3" id="KW-1185">Reference proteome</keyword>
<keyword evidence="1" id="KW-1133">Transmembrane helix</keyword>
<organism evidence="2 3">
    <name type="scientific">Oryza meyeriana var. granulata</name>
    <dbReference type="NCBI Taxonomy" id="110450"/>
    <lineage>
        <taxon>Eukaryota</taxon>
        <taxon>Viridiplantae</taxon>
        <taxon>Streptophyta</taxon>
        <taxon>Embryophyta</taxon>
        <taxon>Tracheophyta</taxon>
        <taxon>Spermatophyta</taxon>
        <taxon>Magnoliopsida</taxon>
        <taxon>Liliopsida</taxon>
        <taxon>Poales</taxon>
        <taxon>Poaceae</taxon>
        <taxon>BOP clade</taxon>
        <taxon>Oryzoideae</taxon>
        <taxon>Oryzeae</taxon>
        <taxon>Oryzinae</taxon>
        <taxon>Oryza</taxon>
        <taxon>Oryza meyeriana</taxon>
    </lineage>
</organism>
<comment type="caution">
    <text evidence="2">The sequence shown here is derived from an EMBL/GenBank/DDBJ whole genome shotgun (WGS) entry which is preliminary data.</text>
</comment>
<evidence type="ECO:0000313" key="3">
    <source>
        <dbReference type="Proteomes" id="UP000479710"/>
    </source>
</evidence>
<evidence type="ECO:0000256" key="1">
    <source>
        <dbReference type="SAM" id="Phobius"/>
    </source>
</evidence>
<reference evidence="2 3" key="1">
    <citation type="submission" date="2019-11" db="EMBL/GenBank/DDBJ databases">
        <title>Whole genome sequence of Oryza granulata.</title>
        <authorList>
            <person name="Li W."/>
        </authorList>
    </citation>
    <scope>NUCLEOTIDE SEQUENCE [LARGE SCALE GENOMIC DNA]</scope>
    <source>
        <strain evidence="3">cv. Menghai</strain>
        <tissue evidence="2">Leaf</tissue>
    </source>
</reference>
<dbReference type="OrthoDB" id="7933078at2759"/>
<dbReference type="Proteomes" id="UP000479710">
    <property type="component" value="Unassembled WGS sequence"/>
</dbReference>
<accession>A0A6G1F1B8</accession>
<protein>
    <submittedName>
        <fullName evidence="2">Uncharacterized protein</fullName>
    </submittedName>
</protein>
<proteinExistence type="predicted"/>